<comment type="caution">
    <text evidence="1">The sequence shown here is derived from an EMBL/GenBank/DDBJ whole genome shotgun (WGS) entry which is preliminary data.</text>
</comment>
<reference evidence="1" key="2">
    <citation type="submission" date="2021-09" db="EMBL/GenBank/DDBJ databases">
        <authorList>
            <person name="Gilroy R."/>
        </authorList>
    </citation>
    <scope>NUCLEOTIDE SEQUENCE</scope>
    <source>
        <strain evidence="1">ChiGjej2B2-19336</strain>
    </source>
</reference>
<evidence type="ECO:0000313" key="2">
    <source>
        <dbReference type="Proteomes" id="UP000698963"/>
    </source>
</evidence>
<name>A0A921AZ08_9BACT</name>
<dbReference type="RefSeq" id="WP_304124249.1">
    <property type="nucleotide sequence ID" value="NZ_DYZA01000251.1"/>
</dbReference>
<evidence type="ECO:0000313" key="1">
    <source>
        <dbReference type="EMBL" id="HJD98383.1"/>
    </source>
</evidence>
<protein>
    <submittedName>
        <fullName evidence="1">Uncharacterized protein</fullName>
    </submittedName>
</protein>
<accession>A0A921AZ08</accession>
<reference evidence="1" key="1">
    <citation type="journal article" date="2021" name="PeerJ">
        <title>Extensive microbial diversity within the chicken gut microbiome revealed by metagenomics and culture.</title>
        <authorList>
            <person name="Gilroy R."/>
            <person name="Ravi A."/>
            <person name="Getino M."/>
            <person name="Pursley I."/>
            <person name="Horton D.L."/>
            <person name="Alikhan N.F."/>
            <person name="Baker D."/>
            <person name="Gharbi K."/>
            <person name="Hall N."/>
            <person name="Watson M."/>
            <person name="Adriaenssens E.M."/>
            <person name="Foster-Nyarko E."/>
            <person name="Jarju S."/>
            <person name="Secka A."/>
            <person name="Antonio M."/>
            <person name="Oren A."/>
            <person name="Chaudhuri R.R."/>
            <person name="La Ragione R."/>
            <person name="Hildebrand F."/>
            <person name="Pallen M.J."/>
        </authorList>
    </citation>
    <scope>NUCLEOTIDE SEQUENCE</scope>
    <source>
        <strain evidence="1">ChiGjej2B2-19336</strain>
    </source>
</reference>
<gene>
    <name evidence="1" type="ORF">K8W16_12170</name>
</gene>
<organism evidence="1 2">
    <name type="scientific">Mailhella massiliensis</name>
    <dbReference type="NCBI Taxonomy" id="1903261"/>
    <lineage>
        <taxon>Bacteria</taxon>
        <taxon>Pseudomonadati</taxon>
        <taxon>Thermodesulfobacteriota</taxon>
        <taxon>Desulfovibrionia</taxon>
        <taxon>Desulfovibrionales</taxon>
        <taxon>Desulfovibrionaceae</taxon>
        <taxon>Mailhella</taxon>
    </lineage>
</organism>
<dbReference type="Proteomes" id="UP000698963">
    <property type="component" value="Unassembled WGS sequence"/>
</dbReference>
<dbReference type="AlphaFoldDB" id="A0A921AZ08"/>
<sequence length="190" mass="20322">MRASPKCSWAQKLTEKLQHGIDTAGFELDLARLRRLMDEYDARIAETKAEYRLPEQSPGGMRVLALPEAFLNLQDASPLNFRNRMLMSSGMSSLAAVVAARAPGKPVTKAAAATIAKLAAGKLASGPPQEEPLSPEPVWARQPVPWFPARAASSAASLLLQARAWPPTPSCSLWRSISAGRICAGNPGGH</sequence>
<proteinExistence type="predicted"/>
<dbReference type="EMBL" id="DYZA01000251">
    <property type="protein sequence ID" value="HJD98383.1"/>
    <property type="molecule type" value="Genomic_DNA"/>
</dbReference>